<evidence type="ECO:0000313" key="1">
    <source>
        <dbReference type="EMBL" id="MFD1190703.1"/>
    </source>
</evidence>
<name>A0ABW3T176_9CAUL</name>
<evidence type="ECO:0000313" key="2">
    <source>
        <dbReference type="Proteomes" id="UP001597216"/>
    </source>
</evidence>
<organism evidence="1 2">
    <name type="scientific">Phenylobacterium conjunctum</name>
    <dbReference type="NCBI Taxonomy" id="1298959"/>
    <lineage>
        <taxon>Bacteria</taxon>
        <taxon>Pseudomonadati</taxon>
        <taxon>Pseudomonadota</taxon>
        <taxon>Alphaproteobacteria</taxon>
        <taxon>Caulobacterales</taxon>
        <taxon>Caulobacteraceae</taxon>
        <taxon>Phenylobacterium</taxon>
    </lineage>
</organism>
<reference evidence="2" key="1">
    <citation type="journal article" date="2019" name="Int. J. Syst. Evol. Microbiol.">
        <title>The Global Catalogue of Microorganisms (GCM) 10K type strain sequencing project: providing services to taxonomists for standard genome sequencing and annotation.</title>
        <authorList>
            <consortium name="The Broad Institute Genomics Platform"/>
            <consortium name="The Broad Institute Genome Sequencing Center for Infectious Disease"/>
            <person name="Wu L."/>
            <person name="Ma J."/>
        </authorList>
    </citation>
    <scope>NUCLEOTIDE SEQUENCE [LARGE SCALE GENOMIC DNA]</scope>
    <source>
        <strain evidence="2">CCUG 55074</strain>
    </source>
</reference>
<dbReference type="Proteomes" id="UP001597216">
    <property type="component" value="Unassembled WGS sequence"/>
</dbReference>
<proteinExistence type="predicted"/>
<accession>A0ABW3T176</accession>
<protein>
    <recommendedName>
        <fullName evidence="3">CheE protein</fullName>
    </recommendedName>
</protein>
<dbReference type="RefSeq" id="WP_377353329.1">
    <property type="nucleotide sequence ID" value="NZ_JBHTLQ010000016.1"/>
</dbReference>
<evidence type="ECO:0008006" key="3">
    <source>
        <dbReference type="Google" id="ProtNLM"/>
    </source>
</evidence>
<gene>
    <name evidence="1" type="ORF">ACFQ27_08945</name>
</gene>
<dbReference type="EMBL" id="JBHTLQ010000016">
    <property type="protein sequence ID" value="MFD1190703.1"/>
    <property type="molecule type" value="Genomic_DNA"/>
</dbReference>
<keyword evidence="2" id="KW-1185">Reference proteome</keyword>
<comment type="caution">
    <text evidence="1">The sequence shown here is derived from an EMBL/GenBank/DDBJ whole genome shotgun (WGS) entry which is preliminary data.</text>
</comment>
<sequence>MSEPQFIKVKYSLSEKTAAPGGMTAELANERAARELAALGGDARKALDASIKRLEAHCQAKSVGMDAVYEESSVVLDIAGMFNQRILCDAAYSLCELTDRLRTAGRQDWASIGVHVNALRLIWTEDKQLGPEMKEVVDGLWALTDRMSPT</sequence>